<evidence type="ECO:0000256" key="1">
    <source>
        <dbReference type="ARBA" id="ARBA00001971"/>
    </source>
</evidence>
<dbReference type="EC" id="1.14.14.1" evidence="5"/>
<feature type="non-terminal residue" evidence="14">
    <location>
        <position position="1"/>
    </location>
</feature>
<reference evidence="14 15" key="1">
    <citation type="submission" date="2019-09" db="EMBL/GenBank/DDBJ databases">
        <title>Bird 10,000 Genomes (B10K) Project - Family phase.</title>
        <authorList>
            <person name="Zhang G."/>
        </authorList>
    </citation>
    <scope>NUCLEOTIDE SEQUENCE [LARGE SCALE GENOMIC DNA]</scope>
    <source>
        <strain evidence="14">B10K-MSB-42743</strain>
        <tissue evidence="14">Heart</tissue>
    </source>
</reference>
<keyword evidence="11" id="KW-0503">Monooxygenase</keyword>
<dbReference type="GO" id="GO:0016712">
    <property type="term" value="F:oxidoreductase activity, acting on paired donors, with incorporation or reduction of molecular oxygen, reduced flavin or flavoprotein as one donor, and incorporation of one atom of oxygen"/>
    <property type="evidence" value="ECO:0007669"/>
    <property type="project" value="UniProtKB-EC"/>
</dbReference>
<dbReference type="SUPFAM" id="SSF48264">
    <property type="entry name" value="Cytochrome P450"/>
    <property type="match status" value="1"/>
</dbReference>
<dbReference type="EMBL" id="VWPX01014616">
    <property type="protein sequence ID" value="NWI17572.1"/>
    <property type="molecule type" value="Genomic_DNA"/>
</dbReference>
<feature type="non-terminal residue" evidence="14">
    <location>
        <position position="147"/>
    </location>
</feature>
<comment type="caution">
    <text evidence="14">The sequence shown here is derived from an EMBL/GenBank/DDBJ whole genome shotgun (WGS) entry which is preliminary data.</text>
</comment>
<dbReference type="InterPro" id="IPR001128">
    <property type="entry name" value="Cyt_P450"/>
</dbReference>
<evidence type="ECO:0000256" key="10">
    <source>
        <dbReference type="ARBA" id="ARBA00023004"/>
    </source>
</evidence>
<name>A0A7K4KN35_9AVES</name>
<dbReference type="InterPro" id="IPR036396">
    <property type="entry name" value="Cyt_P450_sf"/>
</dbReference>
<evidence type="ECO:0000256" key="6">
    <source>
        <dbReference type="ARBA" id="ARBA00022723"/>
    </source>
</evidence>
<dbReference type="GO" id="GO:0006805">
    <property type="term" value="P:xenobiotic metabolic process"/>
    <property type="evidence" value="ECO:0007669"/>
    <property type="project" value="TreeGrafter"/>
</dbReference>
<evidence type="ECO:0000256" key="11">
    <source>
        <dbReference type="ARBA" id="ARBA00023033"/>
    </source>
</evidence>
<keyword evidence="9" id="KW-0560">Oxidoreductase</keyword>
<keyword evidence="12" id="KW-0472">Membrane</keyword>
<dbReference type="GO" id="GO:0008392">
    <property type="term" value="F:arachidonate epoxygenase activity"/>
    <property type="evidence" value="ECO:0007669"/>
    <property type="project" value="TreeGrafter"/>
</dbReference>
<dbReference type="OrthoDB" id="2789670at2759"/>
<keyword evidence="8" id="KW-0492">Microsome</keyword>
<dbReference type="PANTHER" id="PTHR24300:SF356">
    <property type="entry name" value="CYTOCHROME P450 2E1"/>
    <property type="match status" value="1"/>
</dbReference>
<dbReference type="GO" id="GO:0019373">
    <property type="term" value="P:epoxygenase P450 pathway"/>
    <property type="evidence" value="ECO:0007669"/>
    <property type="project" value="TreeGrafter"/>
</dbReference>
<accession>A0A7K4KN35</accession>
<evidence type="ECO:0000256" key="8">
    <source>
        <dbReference type="ARBA" id="ARBA00022848"/>
    </source>
</evidence>
<comment type="cofactor">
    <cofactor evidence="1 13">
        <name>heme</name>
        <dbReference type="ChEBI" id="CHEBI:30413"/>
    </cofactor>
</comment>
<dbReference type="PANTHER" id="PTHR24300">
    <property type="entry name" value="CYTOCHROME P450 508A4-RELATED"/>
    <property type="match status" value="1"/>
</dbReference>
<dbReference type="Gene3D" id="1.10.630.10">
    <property type="entry name" value="Cytochrome P450"/>
    <property type="match status" value="1"/>
</dbReference>
<keyword evidence="15" id="KW-1185">Reference proteome</keyword>
<feature type="binding site" description="axial binding residue" evidence="13">
    <location>
        <position position="92"/>
    </location>
    <ligand>
        <name>heme</name>
        <dbReference type="ChEBI" id="CHEBI:30413"/>
    </ligand>
    <ligandPart>
        <name>Fe</name>
        <dbReference type="ChEBI" id="CHEBI:18248"/>
    </ligandPart>
</feature>
<dbReference type="InterPro" id="IPR002401">
    <property type="entry name" value="Cyt_P450_E_grp-I"/>
</dbReference>
<dbReference type="InterPro" id="IPR050182">
    <property type="entry name" value="Cytochrome_P450_fam2"/>
</dbReference>
<proteinExistence type="inferred from homology"/>
<evidence type="ECO:0000256" key="5">
    <source>
        <dbReference type="ARBA" id="ARBA00012109"/>
    </source>
</evidence>
<keyword evidence="6 13" id="KW-0479">Metal-binding</keyword>
<comment type="similarity">
    <text evidence="4">Belongs to the cytochrome P450 family.</text>
</comment>
<evidence type="ECO:0000256" key="9">
    <source>
        <dbReference type="ARBA" id="ARBA00023002"/>
    </source>
</evidence>
<evidence type="ECO:0000256" key="12">
    <source>
        <dbReference type="ARBA" id="ARBA00023136"/>
    </source>
</evidence>
<dbReference type="AlphaFoldDB" id="A0A7K4KN35"/>
<dbReference type="GO" id="GO:0020037">
    <property type="term" value="F:heme binding"/>
    <property type="evidence" value="ECO:0007669"/>
    <property type="project" value="InterPro"/>
</dbReference>
<protein>
    <recommendedName>
        <fullName evidence="5">unspecific monooxygenase</fullName>
        <ecNumber evidence="5">1.14.14.1</ecNumber>
    </recommendedName>
</protein>
<keyword evidence="10 13" id="KW-0408">Iron</keyword>
<dbReference type="GO" id="GO:0005506">
    <property type="term" value="F:iron ion binding"/>
    <property type="evidence" value="ECO:0007669"/>
    <property type="project" value="InterPro"/>
</dbReference>
<evidence type="ECO:0000256" key="3">
    <source>
        <dbReference type="ARBA" id="ARBA00004406"/>
    </source>
</evidence>
<dbReference type="GO" id="GO:0005789">
    <property type="term" value="C:endoplasmic reticulum membrane"/>
    <property type="evidence" value="ECO:0007669"/>
    <property type="project" value="UniProtKB-SubCell"/>
</dbReference>
<keyword evidence="13" id="KW-0349">Heme</keyword>
<organism evidence="14 15">
    <name type="scientific">Crypturellus soui</name>
    <dbReference type="NCBI Taxonomy" id="458187"/>
    <lineage>
        <taxon>Eukaryota</taxon>
        <taxon>Metazoa</taxon>
        <taxon>Chordata</taxon>
        <taxon>Craniata</taxon>
        <taxon>Vertebrata</taxon>
        <taxon>Euteleostomi</taxon>
        <taxon>Archelosauria</taxon>
        <taxon>Archosauria</taxon>
        <taxon>Dinosauria</taxon>
        <taxon>Saurischia</taxon>
        <taxon>Theropoda</taxon>
        <taxon>Coelurosauria</taxon>
        <taxon>Aves</taxon>
        <taxon>Palaeognathae</taxon>
        <taxon>Tinamiformes</taxon>
        <taxon>Tinamidae</taxon>
        <taxon>Crypturellus</taxon>
    </lineage>
</organism>
<evidence type="ECO:0000256" key="7">
    <source>
        <dbReference type="ARBA" id="ARBA00022824"/>
    </source>
</evidence>
<evidence type="ECO:0000256" key="13">
    <source>
        <dbReference type="PIRSR" id="PIRSR602401-1"/>
    </source>
</evidence>
<dbReference type="Pfam" id="PF00067">
    <property type="entry name" value="p450"/>
    <property type="match status" value="2"/>
</dbReference>
<dbReference type="PRINTS" id="PR00463">
    <property type="entry name" value="EP450I"/>
</dbReference>
<sequence length="147" mass="16150">VADRTQLPYTDAVVHEIQRFISLIPLSLPHSVNKDTHLRDYVIPKGTTIYPLLSSVLHDSKEFAKPEDTNTNPLCNICPSIFVVSISGKRICPGEGLARMEIFLVIATILQSFTLKPVVDPKELSITPTLSGTGNVPPVYQLCAVPR</sequence>
<evidence type="ECO:0000256" key="2">
    <source>
        <dbReference type="ARBA" id="ARBA00004174"/>
    </source>
</evidence>
<dbReference type="Proteomes" id="UP000545332">
    <property type="component" value="Unassembled WGS sequence"/>
</dbReference>
<keyword evidence="7" id="KW-0256">Endoplasmic reticulum</keyword>
<comment type="subcellular location">
    <subcellularLocation>
        <location evidence="3">Endoplasmic reticulum membrane</location>
        <topology evidence="3">Peripheral membrane protein</topology>
    </subcellularLocation>
    <subcellularLocation>
        <location evidence="2">Microsome membrane</location>
        <topology evidence="2">Peripheral membrane protein</topology>
    </subcellularLocation>
</comment>
<evidence type="ECO:0000256" key="4">
    <source>
        <dbReference type="ARBA" id="ARBA00010617"/>
    </source>
</evidence>
<evidence type="ECO:0000313" key="14">
    <source>
        <dbReference type="EMBL" id="NWI17572.1"/>
    </source>
</evidence>
<gene>
    <name evidence="14" type="primary">Cyp2c41</name>
    <name evidence="14" type="ORF">CRYSOU_R02897</name>
</gene>
<evidence type="ECO:0000313" key="15">
    <source>
        <dbReference type="Proteomes" id="UP000545332"/>
    </source>
</evidence>